<dbReference type="Pfam" id="PF07627">
    <property type="entry name" value="PSCyt3"/>
    <property type="match status" value="1"/>
</dbReference>
<dbReference type="InterPro" id="IPR013039">
    <property type="entry name" value="DUF1588"/>
</dbReference>
<dbReference type="InterPro" id="IPR011478">
    <property type="entry name" value="DUF1585"/>
</dbReference>
<dbReference type="Proteomes" id="UP000317648">
    <property type="component" value="Chromosome"/>
</dbReference>
<name>A0A518DKC9_9BACT</name>
<evidence type="ECO:0000313" key="5">
    <source>
        <dbReference type="EMBL" id="QDU92291.1"/>
    </source>
</evidence>
<gene>
    <name evidence="5" type="ORF">Pla8534_00360</name>
</gene>
<dbReference type="InterPro" id="IPR011429">
    <property type="entry name" value="Cyt_c_Planctomycete-type"/>
</dbReference>
<feature type="domain" description="DUF1585" evidence="1">
    <location>
        <begin position="675"/>
        <end position="738"/>
    </location>
</feature>
<sequence>MKIVINITIAFVLALLVPVGVNAREPTDAKFVEIFLQTHCVRCHNADKNKGELNLDDLGVDLVAGRASFAAALERLNAGDMPPEDEPRPDAVAVDRVTKWLQQGLAALPAEPDESAVRPSEGNQIPHSLLFGGEPGPSVPPPPRLWRISPAGYSAGLLPSIHVQARQIPQPFALRSDRGLKDYAALYCIDEGSTDILMRNAGKIIEILTSHSLQTPKGGGPIRVNMKPRRWNDERIDRQEFAPLLHPEIAPTREQLEAAIRVLYRMVLIRQPSTEEIDSLIALHAKCAEPPGDLPSAGKTMLMAPLLSAEALHRFEVGRGAEVRPGVRMLSPDELAYALSLAFSGRREPGLFEAAVGGGLQTTDDVEKHVRRILNDPEIYKPRILGFFHEYFGYDQAPEVCKDAQPDYVHHADQLVLDTNMLVLSILEQDQNVLKELLTTPKSFVNGVSMRRDGTHVRPSQDETLGKLLATSRDAEIEYFATDKEAVAKRPKDKSKDGVEAAYGLKEWPANQPVDLPGDRIGILMQPSWLVAWSSNFFNDPVRRGLWIREHLLGHSIPPVPVGVVIVLPDDPTQTLRQRMQVTKDQACWKCHQKIDDLGFPFEIFDHFGRPRDSEIAVDNVAIAENQANAGRQYAKGEKRPEKIPEYYKLPLDSSGLIYASGDPKLDGPVESGQAMIRRLADSDRVRQVFIRYVFRYFMGRNETVGDAATLQEADRVYVESGGSFKELVVSLLTSEAFLYRTVPIQPEAQAASSPTNPAR</sequence>
<proteinExistence type="predicted"/>
<dbReference type="KEGG" id="lcre:Pla8534_00360"/>
<evidence type="ECO:0000259" key="3">
    <source>
        <dbReference type="Pfam" id="PF07631"/>
    </source>
</evidence>
<dbReference type="Pfam" id="PF07624">
    <property type="entry name" value="PSD2"/>
    <property type="match status" value="1"/>
</dbReference>
<feature type="domain" description="Cytochrome C Planctomycete-type" evidence="4">
    <location>
        <begin position="40"/>
        <end position="85"/>
    </location>
</feature>
<dbReference type="EMBL" id="CP036433">
    <property type="protein sequence ID" value="QDU92291.1"/>
    <property type="molecule type" value="Genomic_DNA"/>
</dbReference>
<evidence type="ECO:0000259" key="2">
    <source>
        <dbReference type="Pfam" id="PF07627"/>
    </source>
</evidence>
<feature type="domain" description="DUF1588" evidence="2">
    <location>
        <begin position="520"/>
        <end position="614"/>
    </location>
</feature>
<dbReference type="Pfam" id="PF07635">
    <property type="entry name" value="PSCyt1"/>
    <property type="match status" value="1"/>
</dbReference>
<dbReference type="InterPro" id="IPR013042">
    <property type="entry name" value="DUF1592"/>
</dbReference>
<protein>
    <recommendedName>
        <fullName evidence="7">Planctomycete cytochrome C</fullName>
    </recommendedName>
</protein>
<dbReference type="RefSeq" id="WP_197442848.1">
    <property type="nucleotide sequence ID" value="NZ_CP036433.1"/>
</dbReference>
<evidence type="ECO:0000259" key="4">
    <source>
        <dbReference type="Pfam" id="PF07635"/>
    </source>
</evidence>
<evidence type="ECO:0008006" key="7">
    <source>
        <dbReference type="Google" id="ProtNLM"/>
    </source>
</evidence>
<reference evidence="5 6" key="1">
    <citation type="submission" date="2019-02" db="EMBL/GenBank/DDBJ databases">
        <title>Deep-cultivation of Planctomycetes and their phenomic and genomic characterization uncovers novel biology.</title>
        <authorList>
            <person name="Wiegand S."/>
            <person name="Jogler M."/>
            <person name="Boedeker C."/>
            <person name="Pinto D."/>
            <person name="Vollmers J."/>
            <person name="Rivas-Marin E."/>
            <person name="Kohn T."/>
            <person name="Peeters S.H."/>
            <person name="Heuer A."/>
            <person name="Rast P."/>
            <person name="Oberbeckmann S."/>
            <person name="Bunk B."/>
            <person name="Jeske O."/>
            <person name="Meyerdierks A."/>
            <person name="Storesund J.E."/>
            <person name="Kallscheuer N."/>
            <person name="Luecker S."/>
            <person name="Lage O.M."/>
            <person name="Pohl T."/>
            <person name="Merkel B.J."/>
            <person name="Hornburger P."/>
            <person name="Mueller R.-W."/>
            <person name="Bruemmer F."/>
            <person name="Labrenz M."/>
            <person name="Spormann A.M."/>
            <person name="Op den Camp H."/>
            <person name="Overmann J."/>
            <person name="Amann R."/>
            <person name="Jetten M.S.M."/>
            <person name="Mascher T."/>
            <person name="Medema M.H."/>
            <person name="Devos D.P."/>
            <person name="Kaster A.-K."/>
            <person name="Ovreas L."/>
            <person name="Rohde M."/>
            <person name="Galperin M.Y."/>
            <person name="Jogler C."/>
        </authorList>
    </citation>
    <scope>NUCLEOTIDE SEQUENCE [LARGE SCALE GENOMIC DNA]</scope>
    <source>
        <strain evidence="5 6">Pla85_3_4</strain>
    </source>
</reference>
<keyword evidence="6" id="KW-1185">Reference proteome</keyword>
<feature type="domain" description="DUF1592" evidence="3">
    <location>
        <begin position="330"/>
        <end position="447"/>
    </location>
</feature>
<dbReference type="AlphaFoldDB" id="A0A518DKC9"/>
<accession>A0A518DKC9</accession>
<evidence type="ECO:0000259" key="1">
    <source>
        <dbReference type="Pfam" id="PF07624"/>
    </source>
</evidence>
<evidence type="ECO:0000313" key="6">
    <source>
        <dbReference type="Proteomes" id="UP000317648"/>
    </source>
</evidence>
<organism evidence="5 6">
    <name type="scientific">Lignipirellula cremea</name>
    <dbReference type="NCBI Taxonomy" id="2528010"/>
    <lineage>
        <taxon>Bacteria</taxon>
        <taxon>Pseudomonadati</taxon>
        <taxon>Planctomycetota</taxon>
        <taxon>Planctomycetia</taxon>
        <taxon>Pirellulales</taxon>
        <taxon>Pirellulaceae</taxon>
        <taxon>Lignipirellula</taxon>
    </lineage>
</organism>
<dbReference type="Pfam" id="PF07631">
    <property type="entry name" value="PSD4"/>
    <property type="match status" value="1"/>
</dbReference>